<dbReference type="AlphaFoldDB" id="A0A4Q4K026"/>
<name>A0A4Q4K026_BRAEL</name>
<reference evidence="1" key="1">
    <citation type="submission" date="2021-02" db="EMBL/GenBank/DDBJ databases">
        <title>Genomic Encyclopedia of Type Strains, Phase IV (KMG-V): Genome sequencing to study the core and pangenomes of soil and plant-associated prokaryotes.</title>
        <authorList>
            <person name="Whitman W."/>
        </authorList>
    </citation>
    <scope>NUCLEOTIDE SEQUENCE</scope>
    <source>
        <strain evidence="1">USDA 406</strain>
    </source>
</reference>
<gene>
    <name evidence="1" type="ORF">JOH49_006030</name>
</gene>
<organism evidence="1 2">
    <name type="scientific">Bradyrhizobium elkanii</name>
    <dbReference type="NCBI Taxonomy" id="29448"/>
    <lineage>
        <taxon>Bacteria</taxon>
        <taxon>Pseudomonadati</taxon>
        <taxon>Pseudomonadota</taxon>
        <taxon>Alphaproteobacteria</taxon>
        <taxon>Hyphomicrobiales</taxon>
        <taxon>Nitrobacteraceae</taxon>
        <taxon>Bradyrhizobium</taxon>
    </lineage>
</organism>
<evidence type="ECO:0000313" key="1">
    <source>
        <dbReference type="EMBL" id="MBP1296277.1"/>
    </source>
</evidence>
<dbReference type="Proteomes" id="UP000673383">
    <property type="component" value="Unassembled WGS sequence"/>
</dbReference>
<proteinExistence type="predicted"/>
<dbReference type="EMBL" id="JAFICZ010000001">
    <property type="protein sequence ID" value="MBP1296277.1"/>
    <property type="molecule type" value="Genomic_DNA"/>
</dbReference>
<accession>A0A4Q4K026</accession>
<dbReference type="RefSeq" id="WP_125459325.1">
    <property type="nucleotide sequence ID" value="NZ_BJNL01000012.1"/>
</dbReference>
<protein>
    <submittedName>
        <fullName evidence="1">Uncharacterized protein</fullName>
    </submittedName>
</protein>
<comment type="caution">
    <text evidence="1">The sequence shown here is derived from an EMBL/GenBank/DDBJ whole genome shotgun (WGS) entry which is preliminary data.</text>
</comment>
<evidence type="ECO:0000313" key="2">
    <source>
        <dbReference type="Proteomes" id="UP000673383"/>
    </source>
</evidence>
<sequence length="67" mass="7639">MKKSIGDPVADSRYAIRIAEGRFVLWDNTRPDPLSKHRSLAAAESTKGIHVRIDRLLKAGRERRKAR</sequence>